<dbReference type="RefSeq" id="WP_306087767.1">
    <property type="nucleotide sequence ID" value="NZ_CP120992.1"/>
</dbReference>
<feature type="domain" description="STAS" evidence="2">
    <location>
        <begin position="1"/>
        <end position="77"/>
    </location>
</feature>
<reference evidence="3 4" key="1">
    <citation type="submission" date="2023-03" db="EMBL/GenBank/DDBJ databases">
        <title>Isolation and description of six Streptomyces strains from soil environments, able to metabolize different microbial glucans.</title>
        <authorList>
            <person name="Widen T."/>
            <person name="Larsbrink J."/>
        </authorList>
    </citation>
    <scope>NUCLEOTIDE SEQUENCE [LARGE SCALE GENOMIC DNA]</scope>
    <source>
        <strain evidence="3 4">Mut2</strain>
    </source>
</reference>
<feature type="transmembrane region" description="Helical" evidence="1">
    <location>
        <begin position="16"/>
        <end position="36"/>
    </location>
</feature>
<keyword evidence="4" id="KW-1185">Reference proteome</keyword>
<gene>
    <name evidence="3" type="ORF">P8A22_14715</name>
</gene>
<dbReference type="PROSITE" id="PS50801">
    <property type="entry name" value="STAS"/>
    <property type="match status" value="1"/>
</dbReference>
<evidence type="ECO:0000256" key="1">
    <source>
        <dbReference type="SAM" id="Phobius"/>
    </source>
</evidence>
<keyword evidence="1" id="KW-0472">Membrane</keyword>
<dbReference type="Proteomes" id="UP001229952">
    <property type="component" value="Chromosome"/>
</dbReference>
<keyword evidence="1" id="KW-1133">Transmembrane helix</keyword>
<accession>A0ABY9I4N0</accession>
<dbReference type="InterPro" id="IPR002645">
    <property type="entry name" value="STAS_dom"/>
</dbReference>
<proteinExistence type="predicted"/>
<organism evidence="3 4">
    <name type="scientific">Streptomyces laculatispora</name>
    <dbReference type="NCBI Taxonomy" id="887464"/>
    <lineage>
        <taxon>Bacteria</taxon>
        <taxon>Bacillati</taxon>
        <taxon>Actinomycetota</taxon>
        <taxon>Actinomycetes</taxon>
        <taxon>Kitasatosporales</taxon>
        <taxon>Streptomycetaceae</taxon>
        <taxon>Streptomyces</taxon>
    </lineage>
</organism>
<dbReference type="SUPFAM" id="SSF52091">
    <property type="entry name" value="SpoIIaa-like"/>
    <property type="match status" value="1"/>
</dbReference>
<sequence length="77" mass="8521">MAAGADRHRRERDGGVILDAGGITFIDSTVLTLILMTHQRTHLRIANPSPRLIHVFGVYGIDHVLHIYPTLDAARIP</sequence>
<evidence type="ECO:0000259" key="2">
    <source>
        <dbReference type="PROSITE" id="PS50801"/>
    </source>
</evidence>
<dbReference type="Gene3D" id="3.30.750.24">
    <property type="entry name" value="STAS domain"/>
    <property type="match status" value="1"/>
</dbReference>
<keyword evidence="1" id="KW-0812">Transmembrane</keyword>
<dbReference type="Pfam" id="PF01740">
    <property type="entry name" value="STAS"/>
    <property type="match status" value="1"/>
</dbReference>
<dbReference type="EMBL" id="CP120992">
    <property type="protein sequence ID" value="WLQ41128.1"/>
    <property type="molecule type" value="Genomic_DNA"/>
</dbReference>
<dbReference type="InterPro" id="IPR036513">
    <property type="entry name" value="STAS_dom_sf"/>
</dbReference>
<evidence type="ECO:0000313" key="3">
    <source>
        <dbReference type="EMBL" id="WLQ41128.1"/>
    </source>
</evidence>
<dbReference type="CDD" id="cd07043">
    <property type="entry name" value="STAS_anti-anti-sigma_factors"/>
    <property type="match status" value="1"/>
</dbReference>
<name>A0ABY9I4N0_9ACTN</name>
<evidence type="ECO:0000313" key="4">
    <source>
        <dbReference type="Proteomes" id="UP001229952"/>
    </source>
</evidence>
<protein>
    <submittedName>
        <fullName evidence="3">STAS domain-containing protein</fullName>
    </submittedName>
</protein>